<organism evidence="1">
    <name type="scientific">Rhizophora mucronata</name>
    <name type="common">Asiatic mangrove</name>
    <dbReference type="NCBI Taxonomy" id="61149"/>
    <lineage>
        <taxon>Eukaryota</taxon>
        <taxon>Viridiplantae</taxon>
        <taxon>Streptophyta</taxon>
        <taxon>Embryophyta</taxon>
        <taxon>Tracheophyta</taxon>
        <taxon>Spermatophyta</taxon>
        <taxon>Magnoliopsida</taxon>
        <taxon>eudicotyledons</taxon>
        <taxon>Gunneridae</taxon>
        <taxon>Pentapetalae</taxon>
        <taxon>rosids</taxon>
        <taxon>fabids</taxon>
        <taxon>Malpighiales</taxon>
        <taxon>Rhizophoraceae</taxon>
        <taxon>Rhizophora</taxon>
    </lineage>
</organism>
<accession>A0A2P2QYJ4</accession>
<dbReference type="AlphaFoldDB" id="A0A2P2QYJ4"/>
<proteinExistence type="predicted"/>
<name>A0A2P2QYJ4_RHIMU</name>
<sequence>MSTFVNTTSLSVIAVATIFRQLNNCRVKH</sequence>
<evidence type="ECO:0000313" key="1">
    <source>
        <dbReference type="EMBL" id="MBX72059.1"/>
    </source>
</evidence>
<dbReference type="EMBL" id="GGEC01091575">
    <property type="protein sequence ID" value="MBX72059.1"/>
    <property type="molecule type" value="Transcribed_RNA"/>
</dbReference>
<reference evidence="1" key="1">
    <citation type="submission" date="2018-02" db="EMBL/GenBank/DDBJ databases">
        <title>Rhizophora mucronata_Transcriptome.</title>
        <authorList>
            <person name="Meera S.P."/>
            <person name="Sreeshan A."/>
            <person name="Augustine A."/>
        </authorList>
    </citation>
    <scope>NUCLEOTIDE SEQUENCE</scope>
    <source>
        <tissue evidence="1">Leaf</tissue>
    </source>
</reference>
<protein>
    <submittedName>
        <fullName evidence="1">Uncharacterized protein</fullName>
    </submittedName>
</protein>